<dbReference type="AlphaFoldDB" id="A0A1G9RP91"/>
<accession>A0A1G9RP91</accession>
<evidence type="ECO:0000313" key="3">
    <source>
        <dbReference type="Proteomes" id="UP000199671"/>
    </source>
</evidence>
<protein>
    <submittedName>
        <fullName evidence="2">O-acetyl-ADP-ribose deacetylase (Regulator of RNase III), contains Macro domain</fullName>
    </submittedName>
</protein>
<organism evidence="2 3">
    <name type="scientific">Actinomyces ruminicola</name>
    <dbReference type="NCBI Taxonomy" id="332524"/>
    <lineage>
        <taxon>Bacteria</taxon>
        <taxon>Bacillati</taxon>
        <taxon>Actinomycetota</taxon>
        <taxon>Actinomycetes</taxon>
        <taxon>Actinomycetales</taxon>
        <taxon>Actinomycetaceae</taxon>
        <taxon>Actinomyces</taxon>
    </lineage>
</organism>
<dbReference type="SUPFAM" id="SSF52949">
    <property type="entry name" value="Macro domain-like"/>
    <property type="match status" value="1"/>
</dbReference>
<dbReference type="EMBL" id="FNHU01000001">
    <property type="protein sequence ID" value="SDM25014.1"/>
    <property type="molecule type" value="Genomic_DNA"/>
</dbReference>
<dbReference type="Gene3D" id="3.40.220.10">
    <property type="entry name" value="Leucine Aminopeptidase, subunit E, domain 1"/>
    <property type="match status" value="1"/>
</dbReference>
<dbReference type="InterPro" id="IPR002589">
    <property type="entry name" value="Macro_dom"/>
</dbReference>
<dbReference type="Pfam" id="PF01661">
    <property type="entry name" value="Macro"/>
    <property type="match status" value="1"/>
</dbReference>
<dbReference type="PROSITE" id="PS51154">
    <property type="entry name" value="MACRO"/>
    <property type="match status" value="1"/>
</dbReference>
<proteinExistence type="predicted"/>
<feature type="domain" description="Macro" evidence="1">
    <location>
        <begin position="1"/>
        <end position="193"/>
    </location>
</feature>
<reference evidence="2 3" key="1">
    <citation type="submission" date="2016-10" db="EMBL/GenBank/DDBJ databases">
        <authorList>
            <person name="de Groot N.N."/>
        </authorList>
    </citation>
    <scope>NUCLEOTIDE SEQUENCE [LARGE SCALE GENOMIC DNA]</scope>
    <source>
        <strain evidence="2 3">KPR-7B</strain>
    </source>
</reference>
<dbReference type="PANTHER" id="PTHR11106">
    <property type="entry name" value="GANGLIOSIDE INDUCED DIFFERENTIATION ASSOCIATED PROTEIN 2-RELATED"/>
    <property type="match status" value="1"/>
</dbReference>
<dbReference type="OrthoDB" id="6194521at2"/>
<dbReference type="PANTHER" id="PTHR11106:SF27">
    <property type="entry name" value="MACRO DOMAIN-CONTAINING PROTEIN"/>
    <property type="match status" value="1"/>
</dbReference>
<dbReference type="InterPro" id="IPR043472">
    <property type="entry name" value="Macro_dom-like"/>
</dbReference>
<dbReference type="Proteomes" id="UP000199671">
    <property type="component" value="Unassembled WGS sequence"/>
</dbReference>
<sequence length="193" mass="19823">MRIEAVRGDITNQEVDAVVNAANSGLLGGGGVDGAIHRAAGPRLLQACRELRATELPDGLPVGEAVATPGFDLPARWVIHAVGPNRHAGQTDPALLRAAFRSSLELAQELGCRSVAVPAISAGVYGWDAESVARAAVAEARALAARADTASGVEVCGTDVVDAAAAQPGGLQLVRFVLFSERLLRAFRGALDA</sequence>
<evidence type="ECO:0000313" key="2">
    <source>
        <dbReference type="EMBL" id="SDM25014.1"/>
    </source>
</evidence>
<evidence type="ECO:0000259" key="1">
    <source>
        <dbReference type="PROSITE" id="PS51154"/>
    </source>
</evidence>
<gene>
    <name evidence="2" type="ORF">SAMN04487766_10184</name>
</gene>
<dbReference type="SMART" id="SM00506">
    <property type="entry name" value="A1pp"/>
    <property type="match status" value="1"/>
</dbReference>
<name>A0A1G9RP91_9ACTO</name>
<dbReference type="RefSeq" id="WP_092606699.1">
    <property type="nucleotide sequence ID" value="NZ_FNHU01000001.1"/>
</dbReference>
<dbReference type="NCBIfam" id="NF001664">
    <property type="entry name" value="PRK00431.1-6"/>
    <property type="match status" value="1"/>
</dbReference>